<dbReference type="RefSeq" id="WP_213435110.1">
    <property type="nucleotide sequence ID" value="NZ_AP024545.1"/>
</dbReference>
<dbReference type="Pfam" id="PF16371">
    <property type="entry name" value="MetallophosN"/>
    <property type="match status" value="1"/>
</dbReference>
<dbReference type="InterPro" id="IPR051918">
    <property type="entry name" value="STPP_CPPED1"/>
</dbReference>
<accession>A0ABN6FNI3</accession>
<evidence type="ECO:0000313" key="5">
    <source>
        <dbReference type="EMBL" id="BCT91077.1"/>
    </source>
</evidence>
<dbReference type="Gene3D" id="3.60.21.10">
    <property type="match status" value="1"/>
</dbReference>
<gene>
    <name evidence="5" type="ORF">LYSCAS_01010</name>
</gene>
<feature type="signal peptide" evidence="1">
    <location>
        <begin position="1"/>
        <end position="22"/>
    </location>
</feature>
<feature type="domain" description="Calcineurin-like phosphoesterase" evidence="2">
    <location>
        <begin position="131"/>
        <end position="303"/>
    </location>
</feature>
<evidence type="ECO:0000259" key="3">
    <source>
        <dbReference type="Pfam" id="PF16370"/>
    </source>
</evidence>
<dbReference type="InterPro" id="IPR032285">
    <property type="entry name" value="Metallophos_N"/>
</dbReference>
<organism evidence="5 6">
    <name type="scientific">Noviluteimonas caseinilytica</name>
    <dbReference type="NCBI Taxonomy" id="2675101"/>
    <lineage>
        <taxon>Bacteria</taxon>
        <taxon>Pseudomonadati</taxon>
        <taxon>Pseudomonadota</taxon>
        <taxon>Gammaproteobacteria</taxon>
        <taxon>Lysobacterales</taxon>
        <taxon>Lysobacteraceae</taxon>
        <taxon>Noviluteimonas</taxon>
    </lineage>
</organism>
<dbReference type="SUPFAM" id="SSF56300">
    <property type="entry name" value="Metallo-dependent phosphatases"/>
    <property type="match status" value="1"/>
</dbReference>
<dbReference type="Proteomes" id="UP000681317">
    <property type="component" value="Chromosome"/>
</dbReference>
<feature type="domain" description="Calcineurin-like phosphoesterase C-terminal" evidence="3">
    <location>
        <begin position="323"/>
        <end position="487"/>
    </location>
</feature>
<evidence type="ECO:0000256" key="1">
    <source>
        <dbReference type="SAM" id="SignalP"/>
    </source>
</evidence>
<dbReference type="Pfam" id="PF00149">
    <property type="entry name" value="Metallophos"/>
    <property type="match status" value="1"/>
</dbReference>
<dbReference type="PANTHER" id="PTHR43143">
    <property type="entry name" value="METALLOPHOSPHOESTERASE, CALCINEURIN SUPERFAMILY"/>
    <property type="match status" value="1"/>
</dbReference>
<evidence type="ECO:0008006" key="7">
    <source>
        <dbReference type="Google" id="ProtNLM"/>
    </source>
</evidence>
<dbReference type="InterPro" id="IPR032288">
    <property type="entry name" value="Metallophos_C"/>
</dbReference>
<dbReference type="EMBL" id="AP024545">
    <property type="protein sequence ID" value="BCT91077.1"/>
    <property type="molecule type" value="Genomic_DNA"/>
</dbReference>
<keyword evidence="1" id="KW-0732">Signal</keyword>
<evidence type="ECO:0000313" key="6">
    <source>
        <dbReference type="Proteomes" id="UP000681317"/>
    </source>
</evidence>
<feature type="domain" description="Calcineurin-like phosphoesterase N-terminal" evidence="4">
    <location>
        <begin position="28"/>
        <end position="91"/>
    </location>
</feature>
<protein>
    <recommendedName>
        <fullName evidence="7">Calcineurin phosphoesterase</fullName>
    </recommendedName>
</protein>
<proteinExistence type="predicted"/>
<dbReference type="Pfam" id="PF16370">
    <property type="entry name" value="MetallophosC"/>
    <property type="match status" value="1"/>
</dbReference>
<evidence type="ECO:0000259" key="2">
    <source>
        <dbReference type="Pfam" id="PF00149"/>
    </source>
</evidence>
<sequence>MTRFRLHVACFAVLAIPGFAGAAERCTGRVQDATTHAGIAGVHVSDGTQVVATDASGRYAMARTPGREVFVIKPAEYAVPMRANGMPDFWRSGCGDFALHRKAPGGDTLHAVLFGDPQPKTMTDVDYYARDIVASARPRAQGATFGLTLGDIVDNNTALYPAVQAATAQLGVPWLHAPGNHDIDAKPADDVRSLQAFHQAFGPDTFAWEEAQANVVVLDDVIALPGQSPAYVGGLREEQFAFLQAWLATASRDRLLIVAAHIPFFQTDDAHGAETFRAADRERLFGLLQPFPHVLLLSAHTHEQRQFVHTAADGWHGTQPLHEYNVGAACGAYWSGVKDAAGIPDATMSDGTPNGFATLEVKRGGDYALAWHPARDPADSAMALHAPKVLRRGAYPAWGVYANVFMGQSDTRVEFRVDGGAWKPMVRVAQPDPRLVEENVRDDQATSLRGFDRSPEATPSTHLWRGALPTKLDAGEHRVEVRAFDPWRGEVTATTSYRLDDVAN</sequence>
<feature type="chain" id="PRO_5046218174" description="Calcineurin phosphoesterase" evidence="1">
    <location>
        <begin position="23"/>
        <end position="504"/>
    </location>
</feature>
<reference evidence="5 6" key="1">
    <citation type="submission" date="2021-03" db="EMBL/GenBank/DDBJ databases">
        <title>Complete Genome Sequences of Two Lysobacter Strains Isolated from Sea Water (Lysobacter caseinilyticus) and Soil (Lysobacter helvus) in South Korea.</title>
        <authorList>
            <person name="Watanabe Y."/>
            <person name="Arakawa K."/>
        </authorList>
    </citation>
    <scope>NUCLEOTIDE SEQUENCE [LARGE SCALE GENOMIC DNA]</scope>
    <source>
        <strain evidence="5 6">KVB24</strain>
    </source>
</reference>
<dbReference type="CDD" id="cd00838">
    <property type="entry name" value="MPP_superfamily"/>
    <property type="match status" value="1"/>
</dbReference>
<name>A0ABN6FNI3_9GAMM</name>
<dbReference type="PANTHER" id="PTHR43143:SF6">
    <property type="entry name" value="BLL3016 PROTEIN"/>
    <property type="match status" value="1"/>
</dbReference>
<dbReference type="InterPro" id="IPR029052">
    <property type="entry name" value="Metallo-depent_PP-like"/>
</dbReference>
<dbReference type="InterPro" id="IPR004843">
    <property type="entry name" value="Calcineurin-like_PHP"/>
</dbReference>
<keyword evidence="6" id="KW-1185">Reference proteome</keyword>
<evidence type="ECO:0000259" key="4">
    <source>
        <dbReference type="Pfam" id="PF16371"/>
    </source>
</evidence>